<reference evidence="10 11" key="1">
    <citation type="submission" date="2020-08" db="EMBL/GenBank/DDBJ databases">
        <title>Genomic Encyclopedia of Type Strains, Phase IV (KMG-IV): sequencing the most valuable type-strain genomes for metagenomic binning, comparative biology and taxonomic classification.</title>
        <authorList>
            <person name="Goeker M."/>
        </authorList>
    </citation>
    <scope>NUCLEOTIDE SEQUENCE [LARGE SCALE GENOMIC DNA]</scope>
    <source>
        <strain evidence="10 11">DSM 103725</strain>
    </source>
</reference>
<dbReference type="InterPro" id="IPR023058">
    <property type="entry name" value="PPIase_PpiC_CS"/>
</dbReference>
<dbReference type="InterPro" id="IPR052204">
    <property type="entry name" value="PpiC/parvulin_rotamase"/>
</dbReference>
<evidence type="ECO:0000256" key="5">
    <source>
        <dbReference type="ARBA" id="ARBA00041926"/>
    </source>
</evidence>
<comment type="similarity">
    <text evidence="2">Belongs to the PpiC/parvulin rotamase family.</text>
</comment>
<evidence type="ECO:0000256" key="3">
    <source>
        <dbReference type="ARBA" id="ARBA00022490"/>
    </source>
</evidence>
<comment type="subcellular location">
    <subcellularLocation>
        <location evidence="1">Cytoplasm</location>
    </subcellularLocation>
</comment>
<dbReference type="PROSITE" id="PS01096">
    <property type="entry name" value="PPIC_PPIASE_1"/>
    <property type="match status" value="1"/>
</dbReference>
<keyword evidence="8" id="KW-0697">Rotamase</keyword>
<dbReference type="Pfam" id="PF00639">
    <property type="entry name" value="Rotamase"/>
    <property type="match status" value="1"/>
</dbReference>
<keyword evidence="8 10" id="KW-0413">Isomerase</keyword>
<proteinExistence type="inferred from homology"/>
<feature type="domain" description="PpiC" evidence="9">
    <location>
        <begin position="1"/>
        <end position="91"/>
    </location>
</feature>
<dbReference type="AlphaFoldDB" id="A0A7X0H6T4"/>
<evidence type="ECO:0000313" key="10">
    <source>
        <dbReference type="EMBL" id="MBB6428874.1"/>
    </source>
</evidence>
<evidence type="ECO:0000256" key="8">
    <source>
        <dbReference type="PROSITE-ProRule" id="PRU00278"/>
    </source>
</evidence>
<dbReference type="Proteomes" id="UP000541810">
    <property type="component" value="Unassembled WGS sequence"/>
</dbReference>
<dbReference type="InterPro" id="IPR000297">
    <property type="entry name" value="PPIase_PpiC"/>
</dbReference>
<evidence type="ECO:0000256" key="6">
    <source>
        <dbReference type="ARBA" id="ARBA00043072"/>
    </source>
</evidence>
<keyword evidence="3" id="KW-0963">Cytoplasm</keyword>
<evidence type="ECO:0000313" key="11">
    <source>
        <dbReference type="Proteomes" id="UP000541810"/>
    </source>
</evidence>
<comment type="function">
    <text evidence="7">PPIases accelerate the folding of proteins. It prefers amino acid residues with hydrophobic side chains like leucine and phenylalanine in the P1 position of the peptides substrates.</text>
</comment>
<dbReference type="PANTHER" id="PTHR43629:SF2">
    <property type="entry name" value="RHODANESE-LIKE_PPIC DOMAIN-CONTAINING PROTEIN 12, CHLOROPLASTIC"/>
    <property type="match status" value="1"/>
</dbReference>
<protein>
    <recommendedName>
        <fullName evidence="4">Peptidyl-prolyl cis-trans isomerase C</fullName>
    </recommendedName>
    <alternativeName>
        <fullName evidence="6">Parvulin</fullName>
    </alternativeName>
    <alternativeName>
        <fullName evidence="5">Rotamase C</fullName>
    </alternativeName>
</protein>
<gene>
    <name evidence="10" type="ORF">HNQ40_000680</name>
</gene>
<accession>A0A7X0H6T4</accession>
<dbReference type="GO" id="GO:0003755">
    <property type="term" value="F:peptidyl-prolyl cis-trans isomerase activity"/>
    <property type="evidence" value="ECO:0007669"/>
    <property type="project" value="UniProtKB-KW"/>
</dbReference>
<evidence type="ECO:0000256" key="7">
    <source>
        <dbReference type="ARBA" id="ARBA00046231"/>
    </source>
</evidence>
<dbReference type="SUPFAM" id="SSF54534">
    <property type="entry name" value="FKBP-like"/>
    <property type="match status" value="1"/>
</dbReference>
<evidence type="ECO:0000256" key="4">
    <source>
        <dbReference type="ARBA" id="ARBA00040926"/>
    </source>
</evidence>
<evidence type="ECO:0000259" key="9">
    <source>
        <dbReference type="PROSITE" id="PS50198"/>
    </source>
</evidence>
<dbReference type="RefSeq" id="WP_184676403.1">
    <property type="nucleotide sequence ID" value="NZ_JACHGY010000001.1"/>
</dbReference>
<dbReference type="EMBL" id="JACHGY010000001">
    <property type="protein sequence ID" value="MBB6428874.1"/>
    <property type="molecule type" value="Genomic_DNA"/>
</dbReference>
<dbReference type="GO" id="GO:0005737">
    <property type="term" value="C:cytoplasm"/>
    <property type="evidence" value="ECO:0007669"/>
    <property type="project" value="UniProtKB-SubCell"/>
</dbReference>
<dbReference type="PANTHER" id="PTHR43629">
    <property type="entry name" value="PEPTIDYL-PROLYL CIS-TRANS ISOMERASE"/>
    <property type="match status" value="1"/>
</dbReference>
<comment type="caution">
    <text evidence="10">The sequence shown here is derived from an EMBL/GenBank/DDBJ whole genome shotgun (WGS) entry which is preliminary data.</text>
</comment>
<dbReference type="PROSITE" id="PS50198">
    <property type="entry name" value="PPIC_PPIASE_2"/>
    <property type="match status" value="1"/>
</dbReference>
<organism evidence="10 11">
    <name type="scientific">Algisphaera agarilytica</name>
    <dbReference type="NCBI Taxonomy" id="1385975"/>
    <lineage>
        <taxon>Bacteria</taxon>
        <taxon>Pseudomonadati</taxon>
        <taxon>Planctomycetota</taxon>
        <taxon>Phycisphaerae</taxon>
        <taxon>Phycisphaerales</taxon>
        <taxon>Phycisphaeraceae</taxon>
        <taxon>Algisphaera</taxon>
    </lineage>
</organism>
<dbReference type="InterPro" id="IPR046357">
    <property type="entry name" value="PPIase_dom_sf"/>
</dbReference>
<keyword evidence="11" id="KW-1185">Reference proteome</keyword>
<evidence type="ECO:0000256" key="2">
    <source>
        <dbReference type="ARBA" id="ARBA00007656"/>
    </source>
</evidence>
<dbReference type="Gene3D" id="3.10.50.40">
    <property type="match status" value="1"/>
</dbReference>
<sequence>MPSAVASHILVSSEAEALDLKQQIADGAAFADLAKQHSACPSGKGGGSLGQFKQGDMVPEFDAVIFSDLPIGEVSEPVKTQFGYHLIEVQQRLA</sequence>
<name>A0A7X0H6T4_9BACT</name>
<evidence type="ECO:0000256" key="1">
    <source>
        <dbReference type="ARBA" id="ARBA00004496"/>
    </source>
</evidence>